<name>A0AAV7TYN0_PLEWA</name>
<dbReference type="AlphaFoldDB" id="A0AAV7TYN0"/>
<accession>A0AAV7TYN0</accession>
<evidence type="ECO:0000313" key="3">
    <source>
        <dbReference type="Proteomes" id="UP001066276"/>
    </source>
</evidence>
<feature type="region of interest" description="Disordered" evidence="1">
    <location>
        <begin position="77"/>
        <end position="117"/>
    </location>
</feature>
<protein>
    <submittedName>
        <fullName evidence="2">Uncharacterized protein</fullName>
    </submittedName>
</protein>
<comment type="caution">
    <text evidence="2">The sequence shown here is derived from an EMBL/GenBank/DDBJ whole genome shotgun (WGS) entry which is preliminary data.</text>
</comment>
<organism evidence="2 3">
    <name type="scientific">Pleurodeles waltl</name>
    <name type="common">Iberian ribbed newt</name>
    <dbReference type="NCBI Taxonomy" id="8319"/>
    <lineage>
        <taxon>Eukaryota</taxon>
        <taxon>Metazoa</taxon>
        <taxon>Chordata</taxon>
        <taxon>Craniata</taxon>
        <taxon>Vertebrata</taxon>
        <taxon>Euteleostomi</taxon>
        <taxon>Amphibia</taxon>
        <taxon>Batrachia</taxon>
        <taxon>Caudata</taxon>
        <taxon>Salamandroidea</taxon>
        <taxon>Salamandridae</taxon>
        <taxon>Pleurodelinae</taxon>
        <taxon>Pleurodeles</taxon>
    </lineage>
</organism>
<evidence type="ECO:0000256" key="1">
    <source>
        <dbReference type="SAM" id="MobiDB-lite"/>
    </source>
</evidence>
<gene>
    <name evidence="2" type="ORF">NDU88_005895</name>
</gene>
<keyword evidence="3" id="KW-1185">Reference proteome</keyword>
<proteinExistence type="predicted"/>
<dbReference type="EMBL" id="JANPWB010000006">
    <property type="protein sequence ID" value="KAJ1180677.1"/>
    <property type="molecule type" value="Genomic_DNA"/>
</dbReference>
<feature type="compositionally biased region" description="Polar residues" evidence="1">
    <location>
        <begin position="78"/>
        <end position="91"/>
    </location>
</feature>
<sequence length="117" mass="13105">MQQHLAARVPEPGERRELILTGGGVAEPTRGRQVCAAYRRALQRLWPTVAVWWYLRPQSLGCIGRGGKKIQPRIVTTMGRQHPSSDPTNLRISPPNVAQAKSSGRSHSDPWMPNWEC</sequence>
<dbReference type="Proteomes" id="UP001066276">
    <property type="component" value="Chromosome 3_2"/>
</dbReference>
<evidence type="ECO:0000313" key="2">
    <source>
        <dbReference type="EMBL" id="KAJ1180677.1"/>
    </source>
</evidence>
<reference evidence="2" key="1">
    <citation type="journal article" date="2022" name="bioRxiv">
        <title>Sequencing and chromosome-scale assembly of the giantPleurodeles waltlgenome.</title>
        <authorList>
            <person name="Brown T."/>
            <person name="Elewa A."/>
            <person name="Iarovenko S."/>
            <person name="Subramanian E."/>
            <person name="Araus A.J."/>
            <person name="Petzold A."/>
            <person name="Susuki M."/>
            <person name="Suzuki K.-i.T."/>
            <person name="Hayashi T."/>
            <person name="Toyoda A."/>
            <person name="Oliveira C."/>
            <person name="Osipova E."/>
            <person name="Leigh N.D."/>
            <person name="Simon A."/>
            <person name="Yun M.H."/>
        </authorList>
    </citation>
    <scope>NUCLEOTIDE SEQUENCE</scope>
    <source>
        <strain evidence="2">20211129_DDA</strain>
        <tissue evidence="2">Liver</tissue>
    </source>
</reference>